<dbReference type="SUPFAM" id="SSF103473">
    <property type="entry name" value="MFS general substrate transporter"/>
    <property type="match status" value="1"/>
</dbReference>
<feature type="transmembrane region" description="Helical" evidence="9">
    <location>
        <begin position="138"/>
        <end position="158"/>
    </location>
</feature>
<feature type="transmembrane region" description="Helical" evidence="9">
    <location>
        <begin position="226"/>
        <end position="246"/>
    </location>
</feature>
<feature type="region of interest" description="Disordered" evidence="8">
    <location>
        <begin position="519"/>
        <end position="553"/>
    </location>
</feature>
<dbReference type="Proteomes" id="UP001518140">
    <property type="component" value="Unassembled WGS sequence"/>
</dbReference>
<dbReference type="InterPro" id="IPR011701">
    <property type="entry name" value="MFS"/>
</dbReference>
<comment type="subcellular location">
    <subcellularLocation>
        <location evidence="1">Cell membrane</location>
        <topology evidence="1">Multi-pass membrane protein</topology>
    </subcellularLocation>
</comment>
<keyword evidence="6 9" id="KW-0472">Membrane</keyword>
<dbReference type="RefSeq" id="WP_165341636.1">
    <property type="nucleotide sequence ID" value="NZ_JAAKZX010000080.1"/>
</dbReference>
<evidence type="ECO:0000259" key="10">
    <source>
        <dbReference type="PROSITE" id="PS50850"/>
    </source>
</evidence>
<keyword evidence="7" id="KW-0046">Antibiotic resistance</keyword>
<evidence type="ECO:0000313" key="12">
    <source>
        <dbReference type="Proteomes" id="UP001518140"/>
    </source>
</evidence>
<evidence type="ECO:0000256" key="5">
    <source>
        <dbReference type="ARBA" id="ARBA00022989"/>
    </source>
</evidence>
<feature type="transmembrane region" description="Helical" evidence="9">
    <location>
        <begin position="267"/>
        <end position="288"/>
    </location>
</feature>
<evidence type="ECO:0000256" key="3">
    <source>
        <dbReference type="ARBA" id="ARBA00022475"/>
    </source>
</evidence>
<proteinExistence type="predicted"/>
<evidence type="ECO:0000256" key="8">
    <source>
        <dbReference type="SAM" id="MobiDB-lite"/>
    </source>
</evidence>
<feature type="transmembrane region" description="Helical" evidence="9">
    <location>
        <begin position="200"/>
        <end position="220"/>
    </location>
</feature>
<feature type="transmembrane region" description="Helical" evidence="9">
    <location>
        <begin position="164"/>
        <end position="188"/>
    </location>
</feature>
<reference evidence="11 12" key="1">
    <citation type="submission" date="2020-02" db="EMBL/GenBank/DDBJ databases">
        <title>Whole-genome analyses of novel actinobacteria.</title>
        <authorList>
            <person name="Sahin N."/>
            <person name="Tokatli A."/>
        </authorList>
    </citation>
    <scope>NUCLEOTIDE SEQUENCE [LARGE SCALE GENOMIC DNA]</scope>
    <source>
        <strain evidence="11 12">YC419</strain>
    </source>
</reference>
<feature type="transmembrane region" description="Helical" evidence="9">
    <location>
        <begin position="12"/>
        <end position="35"/>
    </location>
</feature>
<dbReference type="PROSITE" id="PS50850">
    <property type="entry name" value="MFS"/>
    <property type="match status" value="1"/>
</dbReference>
<feature type="transmembrane region" description="Helical" evidence="9">
    <location>
        <begin position="50"/>
        <end position="71"/>
    </location>
</feature>
<comment type="caution">
    <text evidence="11">The sequence shown here is derived from an EMBL/GenBank/DDBJ whole genome shotgun (WGS) entry which is preliminary data.</text>
</comment>
<feature type="transmembrane region" description="Helical" evidence="9">
    <location>
        <begin position="308"/>
        <end position="325"/>
    </location>
</feature>
<keyword evidence="5 9" id="KW-1133">Transmembrane helix</keyword>
<protein>
    <submittedName>
        <fullName evidence="11">MFS transporter</fullName>
    </submittedName>
</protein>
<keyword evidence="4 9" id="KW-0812">Transmembrane</keyword>
<evidence type="ECO:0000313" key="11">
    <source>
        <dbReference type="EMBL" id="NGO45065.1"/>
    </source>
</evidence>
<dbReference type="EMBL" id="JAAKZX010000080">
    <property type="protein sequence ID" value="NGO45065.1"/>
    <property type="molecule type" value="Genomic_DNA"/>
</dbReference>
<feature type="transmembrane region" description="Helical" evidence="9">
    <location>
        <begin position="105"/>
        <end position="126"/>
    </location>
</feature>
<evidence type="ECO:0000256" key="6">
    <source>
        <dbReference type="ARBA" id="ARBA00023136"/>
    </source>
</evidence>
<feature type="compositionally biased region" description="Low complexity" evidence="8">
    <location>
        <begin position="519"/>
        <end position="534"/>
    </location>
</feature>
<dbReference type="InterPro" id="IPR036259">
    <property type="entry name" value="MFS_trans_sf"/>
</dbReference>
<feature type="domain" description="Major facilitator superfamily (MFS) profile" evidence="10">
    <location>
        <begin position="14"/>
        <end position="501"/>
    </location>
</feature>
<dbReference type="PANTHER" id="PTHR42718">
    <property type="entry name" value="MAJOR FACILITATOR SUPERFAMILY MULTIDRUG TRANSPORTER MFSC"/>
    <property type="match status" value="1"/>
</dbReference>
<evidence type="ECO:0000256" key="1">
    <source>
        <dbReference type="ARBA" id="ARBA00004651"/>
    </source>
</evidence>
<dbReference type="Gene3D" id="1.20.1720.10">
    <property type="entry name" value="Multidrug resistance protein D"/>
    <property type="match status" value="1"/>
</dbReference>
<keyword evidence="3" id="KW-1003">Cell membrane</keyword>
<feature type="transmembrane region" description="Helical" evidence="9">
    <location>
        <begin position="332"/>
        <end position="351"/>
    </location>
</feature>
<feature type="non-terminal residue" evidence="11">
    <location>
        <position position="1"/>
    </location>
</feature>
<evidence type="ECO:0000256" key="2">
    <source>
        <dbReference type="ARBA" id="ARBA00022448"/>
    </source>
</evidence>
<dbReference type="PANTHER" id="PTHR42718:SF47">
    <property type="entry name" value="METHYL VIOLOGEN RESISTANCE PROTEIN SMVA"/>
    <property type="match status" value="1"/>
</dbReference>
<dbReference type="Gene3D" id="1.20.1250.20">
    <property type="entry name" value="MFS general substrate transporter like domains"/>
    <property type="match status" value="1"/>
</dbReference>
<dbReference type="CDD" id="cd17321">
    <property type="entry name" value="MFS_MMR_MDR_like"/>
    <property type="match status" value="1"/>
</dbReference>
<evidence type="ECO:0000256" key="4">
    <source>
        <dbReference type="ARBA" id="ARBA00022692"/>
    </source>
</evidence>
<evidence type="ECO:0000256" key="7">
    <source>
        <dbReference type="ARBA" id="ARBA00023251"/>
    </source>
</evidence>
<evidence type="ECO:0000256" key="9">
    <source>
        <dbReference type="SAM" id="Phobius"/>
    </source>
</evidence>
<dbReference type="Pfam" id="PF07690">
    <property type="entry name" value="MFS_1"/>
    <property type="match status" value="1"/>
</dbReference>
<accession>A0ABX0DWR1</accession>
<organism evidence="11 12">
    <name type="scientific">Streptomyces ureilyticus</name>
    <dbReference type="NCBI Taxonomy" id="1775131"/>
    <lineage>
        <taxon>Bacteria</taxon>
        <taxon>Bacillati</taxon>
        <taxon>Actinomycetota</taxon>
        <taxon>Actinomycetes</taxon>
        <taxon>Kitasatosporales</taxon>
        <taxon>Streptomycetaceae</taxon>
        <taxon>Streptomyces</taxon>
    </lineage>
</organism>
<feature type="transmembrane region" description="Helical" evidence="9">
    <location>
        <begin position="357"/>
        <end position="383"/>
    </location>
</feature>
<keyword evidence="12" id="KW-1185">Reference proteome</keyword>
<name>A0ABX0DWR1_9ACTN</name>
<dbReference type="InterPro" id="IPR020846">
    <property type="entry name" value="MFS_dom"/>
</dbReference>
<keyword evidence="2" id="KW-0813">Transport</keyword>
<feature type="transmembrane region" description="Helical" evidence="9">
    <location>
        <begin position="80"/>
        <end position="99"/>
    </location>
</feature>
<feature type="transmembrane region" description="Helical" evidence="9">
    <location>
        <begin position="475"/>
        <end position="497"/>
    </location>
</feature>
<gene>
    <name evidence="11" type="ORF">G6048_23875</name>
</gene>
<sequence length="553" mass="56548">PAPVPRAGRREWTGLAVLALPTLLISMDVTVLYLAVPQLSADLAPSSSQLLWILDVYGFLVAGFLIAMGVLGDRIGRRRLLLAGAAAFGAASLIAAWSTSAEVLIANRALLGIAGATLMPSTLALIRNMFQDPRQRTAAIAVWMSSFTVGMTLGPLVGGALLEHFWWGSVFLLGVPPMVLLLVVGPMLLPEYRDPDPGRLDLSSVALSVAAMISLVYGVKELAKDGVAPVPVLVLAAGLVLGYVFVRRQRRLTDPLLDLRLFSDRAFSASLLTLTLSLFAMSGLFFFLSQYMQLVLGLSPFEAGLWTLPQTAAMIVAAAVTPALVKRSRPAYVMGGGLVVAAVGFLMFTLLDGSDDLVLMAAGTVVFAAGISPMSILGVDMIVGAAPPERAGAASALSETNQEFGMAIGVAVLGSVGTAVYRAQLTDALPAGVPGAVAETARDTLGGALGAASALPEGTGSALVAAARAAFVDGLHVNAVIGAVLVVLAAVLVVWLLRDVEPVDPESAEAAAAEVAAGAAVAGGSPESGDGASPSPSPSPDSTPTAGRSDVRV</sequence>